<evidence type="ECO:0000313" key="3">
    <source>
        <dbReference type="Proteomes" id="UP001165941"/>
    </source>
</evidence>
<dbReference type="EMBL" id="PGGH01096652">
    <property type="protein sequence ID" value="NIG59304.1"/>
    <property type="molecule type" value="Genomic_DNA"/>
</dbReference>
<feature type="compositionally biased region" description="Low complexity" evidence="1">
    <location>
        <begin position="89"/>
        <end position="101"/>
    </location>
</feature>
<organism evidence="2 3">
    <name type="scientific">Pontoporia blainvillei</name>
    <name type="common">Franciscana</name>
    <name type="synonym">Delphinus blainvillei</name>
    <dbReference type="NCBI Taxonomy" id="48723"/>
    <lineage>
        <taxon>Eukaryota</taxon>
        <taxon>Metazoa</taxon>
        <taxon>Chordata</taxon>
        <taxon>Craniata</taxon>
        <taxon>Vertebrata</taxon>
        <taxon>Euteleostomi</taxon>
        <taxon>Mammalia</taxon>
        <taxon>Eutheria</taxon>
        <taxon>Laurasiatheria</taxon>
        <taxon>Artiodactyla</taxon>
        <taxon>Whippomorpha</taxon>
        <taxon>Cetacea</taxon>
        <taxon>Odontoceti</taxon>
        <taxon>Pontoporiidae</taxon>
        <taxon>Pontoporia</taxon>
    </lineage>
</organism>
<feature type="compositionally biased region" description="Low complexity" evidence="1">
    <location>
        <begin position="176"/>
        <end position="187"/>
    </location>
</feature>
<proteinExistence type="predicted"/>
<sequence length="360" mass="37824">MVNSPLGHFELGVLIEHAYAAVIDETLSFSESALGGAAASHYANPTWGPGASSNNGASPNPVHIWDKVIVDGSDMEEWPCIASKDTESSSENTTDNNSASNPGSEKSTLPGSTTSNKGKGSQCQSASSGNECNLGVWKSDPKAKSVQSSNSTTESNNGLGNWRNVSGQDRIGPGSGFSNFNPNSNPSAWPALVQEGNSRKGALETDTSNSSAQSISRKMDIDDGTSAWGDPNSYNYKNVNLWDKNSQGGPAPREPNLPTPMTAKSASEEMVLVINDISSSGGNSPQALPLAAQSQSPCKGDSVNPLEVPWRCWEMMPQSEEINCLAPCGLDGCLHGIIGLVLGHGSSHSRKGLEETPFWL</sequence>
<dbReference type="PANTHER" id="PTHR13020:SF32">
    <property type="entry name" value="TRINUCLEOTIDE REPEAT-CONTAINING GENE 6B PROTEIN"/>
    <property type="match status" value="1"/>
</dbReference>
<feature type="compositionally biased region" description="Polar residues" evidence="1">
    <location>
        <begin position="102"/>
        <end position="131"/>
    </location>
</feature>
<keyword evidence="3" id="KW-1185">Reference proteome</keyword>
<protein>
    <submittedName>
        <fullName evidence="2">Trinucleotide repeat-containing protein</fullName>
    </submittedName>
</protein>
<evidence type="ECO:0000256" key="1">
    <source>
        <dbReference type="SAM" id="MobiDB-lite"/>
    </source>
</evidence>
<accession>A0ABX0S2E5</accession>
<comment type="caution">
    <text evidence="2">The sequence shown here is derived from an EMBL/GenBank/DDBJ whole genome shotgun (WGS) entry which is preliminary data.</text>
</comment>
<reference evidence="2" key="1">
    <citation type="submission" date="2018-05" db="EMBL/GenBank/DDBJ databases">
        <authorList>
            <person name="Pedro S.L.S."/>
            <person name="Freitas R.C."/>
            <person name="Barreto A.S."/>
            <person name="Lima A.O.S."/>
        </authorList>
    </citation>
    <scope>NUCLEOTIDE SEQUENCE</scope>
    <source>
        <strain evidence="2">BP203</strain>
        <tissue evidence="2">Muscle</tissue>
    </source>
</reference>
<evidence type="ECO:0000313" key="2">
    <source>
        <dbReference type="EMBL" id="NIG59304.1"/>
    </source>
</evidence>
<dbReference type="InterPro" id="IPR052068">
    <property type="entry name" value="GW182_domain"/>
</dbReference>
<feature type="region of interest" description="Disordered" evidence="1">
    <location>
        <begin position="83"/>
        <end position="192"/>
    </location>
</feature>
<dbReference type="Proteomes" id="UP001165941">
    <property type="component" value="Unassembled WGS sequence"/>
</dbReference>
<gene>
    <name evidence="2" type="ORF">BU61_2704</name>
</gene>
<name>A0ABX0S2E5_PONBL</name>
<feature type="compositionally biased region" description="Polar residues" evidence="1">
    <location>
        <begin position="145"/>
        <end position="167"/>
    </location>
</feature>
<dbReference type="PANTHER" id="PTHR13020">
    <property type="entry name" value="TRINUCLEOTIDE REPEAT-CONTAINING GENE 6"/>
    <property type="match status" value="1"/>
</dbReference>